<dbReference type="GO" id="GO:0008270">
    <property type="term" value="F:zinc ion binding"/>
    <property type="evidence" value="ECO:0007669"/>
    <property type="project" value="UniProtKB-KW"/>
</dbReference>
<evidence type="ECO:0000256" key="3">
    <source>
        <dbReference type="PROSITE-ProRule" id="PRU00504"/>
    </source>
</evidence>
<protein>
    <recommendedName>
        <fullName evidence="4">B box-type domain-containing protein</fullName>
    </recommendedName>
</protein>
<dbReference type="Gene3D" id="3.30.160.60">
    <property type="entry name" value="Classic Zinc Finger"/>
    <property type="match status" value="1"/>
</dbReference>
<organism evidence="5 6">
    <name type="scientific">Magallana gigas</name>
    <name type="common">Pacific oyster</name>
    <name type="synonym">Crassostrea gigas</name>
    <dbReference type="NCBI Taxonomy" id="29159"/>
    <lineage>
        <taxon>Eukaryota</taxon>
        <taxon>Metazoa</taxon>
        <taxon>Spiralia</taxon>
        <taxon>Lophotrochozoa</taxon>
        <taxon>Mollusca</taxon>
        <taxon>Bivalvia</taxon>
        <taxon>Autobranchia</taxon>
        <taxon>Pteriomorphia</taxon>
        <taxon>Ostreida</taxon>
        <taxon>Ostreoidea</taxon>
        <taxon>Ostreidae</taxon>
        <taxon>Magallana</taxon>
    </lineage>
</organism>
<dbReference type="InterPro" id="IPR000315">
    <property type="entry name" value="Znf_B-box"/>
</dbReference>
<dbReference type="SMART" id="SM00336">
    <property type="entry name" value="BBOX"/>
    <property type="match status" value="1"/>
</dbReference>
<dbReference type="OrthoDB" id="411372at2759"/>
<dbReference type="PROSITE" id="PS51125">
    <property type="entry name" value="NHL"/>
    <property type="match status" value="1"/>
</dbReference>
<keyword evidence="2" id="KW-0862">Zinc</keyword>
<dbReference type="InterPro" id="IPR047153">
    <property type="entry name" value="TRIM45/56/19-like"/>
</dbReference>
<name>A0A8W8LJN8_MAGGI</name>
<dbReference type="InterPro" id="IPR001258">
    <property type="entry name" value="NHL_repeat"/>
</dbReference>
<dbReference type="PANTHER" id="PTHR25462">
    <property type="entry name" value="BONUS, ISOFORM C-RELATED"/>
    <property type="match status" value="1"/>
</dbReference>
<evidence type="ECO:0000256" key="1">
    <source>
        <dbReference type="ARBA" id="ARBA00022737"/>
    </source>
</evidence>
<dbReference type="Gene3D" id="2.120.10.30">
    <property type="entry name" value="TolB, C-terminal domain"/>
    <property type="match status" value="2"/>
</dbReference>
<reference evidence="5" key="1">
    <citation type="submission" date="2022-08" db="UniProtKB">
        <authorList>
            <consortium name="EnsemblMetazoa"/>
        </authorList>
    </citation>
    <scope>IDENTIFICATION</scope>
    <source>
        <strain evidence="5">05x7-T-G4-1.051#20</strain>
    </source>
</reference>
<proteinExistence type="predicted"/>
<sequence>MSTNVDQDVSFCSLCDTHGPPMYCDICHIHLCKACVGEHLSDESKEHKVVSFKKRGSTTRCPKHSLKQCELYCQNCDIPICAACASSEEHQGHKFIEISKSIVYKKEGIKKDLQELEKFIFPKYQEIASNISAQKADLKENSQELTTAIDEHGEDLHREINTIIKKLKLDFNEMDSKSLTVLNKKEDEITHTVSEITHCISELKKLQNSNDVSLLSAYKSRNTEFRRLPPKLTVSLPSFTPSETNKEQLIQQFGSLSASSVKSDEHGYTLDFPGDESTSFDKTLIDAPKVITDIITEYSDRTLRSVSCRSDEEIWTCGEDKIMRLYSLKGDLLKSVKTKSGDNPYDIAVHRSGDLVYTDYKDSTVNIMKNKQIETVIRLKGWSPCNICISSSGSLLIVLISDDVKQTKVVRYSGSIRKQTIQNNSKGKPLYSSDLYTKYITENGNLDICVSDHGAQAVVVVNQDGNFRFTYTGPPSTTDKPFNPVGIATDRQSRILTADPNNHRIHILDQDGKLLRYIDSCHLRGPWGLCVDSQDDLIVAELPTSKVKKILYLENHLCISNARQ</sequence>
<dbReference type="Pfam" id="PF00643">
    <property type="entry name" value="zf-B_box"/>
    <property type="match status" value="1"/>
</dbReference>
<dbReference type="InterPro" id="IPR011042">
    <property type="entry name" value="6-blade_b-propeller_TolB-like"/>
</dbReference>
<accession>A0A8W8LJN8</accession>
<evidence type="ECO:0000313" key="5">
    <source>
        <dbReference type="EnsemblMetazoa" id="G28319.1:cds"/>
    </source>
</evidence>
<keyword evidence="1" id="KW-0677">Repeat</keyword>
<dbReference type="CDD" id="cd19756">
    <property type="entry name" value="Bbox2"/>
    <property type="match status" value="1"/>
</dbReference>
<feature type="domain" description="B box-type" evidence="4">
    <location>
        <begin position="56"/>
        <end position="98"/>
    </location>
</feature>
<dbReference type="PANTHER" id="PTHR25462:SF296">
    <property type="entry name" value="MEIOTIC P26, ISOFORM F"/>
    <property type="match status" value="1"/>
</dbReference>
<keyword evidence="6" id="KW-1185">Reference proteome</keyword>
<evidence type="ECO:0000256" key="2">
    <source>
        <dbReference type="PROSITE-ProRule" id="PRU00024"/>
    </source>
</evidence>
<feature type="domain" description="B box-type" evidence="4">
    <location>
        <begin position="7"/>
        <end position="52"/>
    </location>
</feature>
<dbReference type="EnsemblMetazoa" id="G28319.1">
    <property type="protein sequence ID" value="G28319.1:cds"/>
    <property type="gene ID" value="G28319"/>
</dbReference>
<keyword evidence="2" id="KW-0479">Metal-binding</keyword>
<dbReference type="SUPFAM" id="SSF57845">
    <property type="entry name" value="B-box zinc-binding domain"/>
    <property type="match status" value="1"/>
</dbReference>
<dbReference type="SUPFAM" id="SSF101898">
    <property type="entry name" value="NHL repeat"/>
    <property type="match status" value="1"/>
</dbReference>
<dbReference type="AlphaFoldDB" id="A0A8W8LJN8"/>
<feature type="repeat" description="NHL" evidence="3">
    <location>
        <begin position="483"/>
        <end position="511"/>
    </location>
</feature>
<evidence type="ECO:0000259" key="4">
    <source>
        <dbReference type="PROSITE" id="PS50119"/>
    </source>
</evidence>
<evidence type="ECO:0000313" key="6">
    <source>
        <dbReference type="Proteomes" id="UP000005408"/>
    </source>
</evidence>
<dbReference type="OMA" id="PCNICIS"/>
<dbReference type="Proteomes" id="UP000005408">
    <property type="component" value="Unassembled WGS sequence"/>
</dbReference>
<dbReference type="PROSITE" id="PS50119">
    <property type="entry name" value="ZF_BBOX"/>
    <property type="match status" value="2"/>
</dbReference>
<keyword evidence="2" id="KW-0863">Zinc-finger</keyword>